<dbReference type="AlphaFoldDB" id="A0A286G6B1"/>
<proteinExistence type="predicted"/>
<dbReference type="EMBL" id="OCNJ01000001">
    <property type="protein sequence ID" value="SOD91048.1"/>
    <property type="molecule type" value="Genomic_DNA"/>
</dbReference>
<evidence type="ECO:0000313" key="1">
    <source>
        <dbReference type="EMBL" id="SOD91048.1"/>
    </source>
</evidence>
<name>A0A286G6B1_9PROT</name>
<evidence type="ECO:0000313" key="2">
    <source>
        <dbReference type="Proteomes" id="UP000219621"/>
    </source>
</evidence>
<gene>
    <name evidence="1" type="ORF">SAMN05421508_101783</name>
</gene>
<dbReference type="RefSeq" id="WP_097277639.1">
    <property type="nucleotide sequence ID" value="NZ_OCNJ01000001.1"/>
</dbReference>
<dbReference type="Proteomes" id="UP000219621">
    <property type="component" value="Unassembled WGS sequence"/>
</dbReference>
<evidence type="ECO:0008006" key="3">
    <source>
        <dbReference type="Google" id="ProtNLM"/>
    </source>
</evidence>
<accession>A0A286G6B1</accession>
<keyword evidence="2" id="KW-1185">Reference proteome</keyword>
<sequence>MSDRVEIDRLRSQIEDLRDQLADYGAEAGDRADAWRRRSARQMRRAYGQARHYAHDAQEVVGTQVSRNPIISLLIALGVGLAIGKLLDLDRS</sequence>
<organism evidence="1 2">
    <name type="scientific">Caenispirillum bisanense</name>
    <dbReference type="NCBI Taxonomy" id="414052"/>
    <lineage>
        <taxon>Bacteria</taxon>
        <taxon>Pseudomonadati</taxon>
        <taxon>Pseudomonadota</taxon>
        <taxon>Alphaproteobacteria</taxon>
        <taxon>Rhodospirillales</taxon>
        <taxon>Novispirillaceae</taxon>
        <taxon>Caenispirillum</taxon>
    </lineage>
</organism>
<reference evidence="1 2" key="1">
    <citation type="submission" date="2017-09" db="EMBL/GenBank/DDBJ databases">
        <authorList>
            <person name="Ehlers B."/>
            <person name="Leendertz F.H."/>
        </authorList>
    </citation>
    <scope>NUCLEOTIDE SEQUENCE [LARGE SCALE GENOMIC DNA]</scope>
    <source>
        <strain evidence="1 2">USBA 140</strain>
    </source>
</reference>
<protein>
    <recommendedName>
        <fullName evidence="3">Membrane-anchored ribosome-binding protein, inhibits growth in stationary phase, ElaB/YqjD/DUF883 family</fullName>
    </recommendedName>
</protein>